<protein>
    <submittedName>
        <fullName evidence="3">DUF4232 domain-containing protein</fullName>
    </submittedName>
</protein>
<comment type="caution">
    <text evidence="3">The sequence shown here is derived from an EMBL/GenBank/DDBJ whole genome shotgun (WGS) entry which is preliminary data.</text>
</comment>
<evidence type="ECO:0000313" key="3">
    <source>
        <dbReference type="EMBL" id="NJP47273.1"/>
    </source>
</evidence>
<feature type="region of interest" description="Disordered" evidence="1">
    <location>
        <begin position="26"/>
        <end position="51"/>
    </location>
</feature>
<name>A0ABX1A0X3_9ACTN</name>
<keyword evidence="4" id="KW-1185">Reference proteome</keyword>
<proteinExistence type="predicted"/>
<organism evidence="3 4">
    <name type="scientific">Actinacidiphila epipremni</name>
    <dbReference type="NCBI Taxonomy" id="2053013"/>
    <lineage>
        <taxon>Bacteria</taxon>
        <taxon>Bacillati</taxon>
        <taxon>Actinomycetota</taxon>
        <taxon>Actinomycetes</taxon>
        <taxon>Kitasatosporales</taxon>
        <taxon>Streptomycetaceae</taxon>
        <taxon>Actinacidiphila</taxon>
    </lineage>
</organism>
<dbReference type="RefSeq" id="WP_167986108.1">
    <property type="nucleotide sequence ID" value="NZ_JAATEJ010000028.1"/>
</dbReference>
<feature type="compositionally biased region" description="Polar residues" evidence="1">
    <location>
        <begin position="26"/>
        <end position="39"/>
    </location>
</feature>
<evidence type="ECO:0000259" key="2">
    <source>
        <dbReference type="Pfam" id="PF14016"/>
    </source>
</evidence>
<reference evidence="3 4" key="1">
    <citation type="submission" date="2020-03" db="EMBL/GenBank/DDBJ databases">
        <title>WGS of actinomycetes isolated from Thailand.</title>
        <authorList>
            <person name="Thawai C."/>
        </authorList>
    </citation>
    <scope>NUCLEOTIDE SEQUENCE [LARGE SCALE GENOMIC DNA]</scope>
    <source>
        <strain evidence="3 4">PRB2-1</strain>
    </source>
</reference>
<dbReference type="Pfam" id="PF14016">
    <property type="entry name" value="DUF4232"/>
    <property type="match status" value="1"/>
</dbReference>
<feature type="region of interest" description="Disordered" evidence="1">
    <location>
        <begin position="75"/>
        <end position="131"/>
    </location>
</feature>
<evidence type="ECO:0000313" key="4">
    <source>
        <dbReference type="Proteomes" id="UP000734511"/>
    </source>
</evidence>
<feature type="region of interest" description="Disordered" evidence="1">
    <location>
        <begin position="1"/>
        <end position="20"/>
    </location>
</feature>
<feature type="compositionally biased region" description="Low complexity" evidence="1">
    <location>
        <begin position="77"/>
        <end position="119"/>
    </location>
</feature>
<gene>
    <name evidence="3" type="ORF">HCN08_28295</name>
</gene>
<evidence type="ECO:0000256" key="1">
    <source>
        <dbReference type="SAM" id="MobiDB-lite"/>
    </source>
</evidence>
<dbReference type="Proteomes" id="UP000734511">
    <property type="component" value="Unassembled WGS sequence"/>
</dbReference>
<feature type="domain" description="DUF4232" evidence="2">
    <location>
        <begin position="136"/>
        <end position="263"/>
    </location>
</feature>
<dbReference type="InterPro" id="IPR025326">
    <property type="entry name" value="DUF4232"/>
</dbReference>
<accession>A0ABX1A0X3</accession>
<sequence>MVTMCEDGNNKGLPGSNRAFGEHLISMSNSSSTEPTTATGPRPRRHRRRAAVLAAASAALLSAAAVGCGNGNGDATGPAADSKPAPSATAPAPTGTTPGDSSGATATTAPTTAARSTTGTGSGSGSGSAQAASARCTVTELKMTLGRGDPGAGSIYYPLDFTNTTSHACTLTGFPGVSLLRGDGSVIGKPADRQPVKASAVRLAPGQTVEADLHTLNQGIKDGGCWRTPTLIMVYPPGSKDSMTLATKNPVVCGDTFDVGPVH</sequence>
<dbReference type="EMBL" id="JAATEJ010000028">
    <property type="protein sequence ID" value="NJP47273.1"/>
    <property type="molecule type" value="Genomic_DNA"/>
</dbReference>